<evidence type="ECO:0000313" key="2">
    <source>
        <dbReference type="Proteomes" id="UP000239867"/>
    </source>
</evidence>
<protein>
    <submittedName>
        <fullName evidence="1">Uncharacterized protein</fullName>
    </submittedName>
</protein>
<dbReference type="AlphaFoldDB" id="A0A2L1GKK7"/>
<proteinExistence type="predicted"/>
<organism evidence="1 2">
    <name type="scientific">Desulfobulbus oralis</name>
    <dbReference type="NCBI Taxonomy" id="1986146"/>
    <lineage>
        <taxon>Bacteria</taxon>
        <taxon>Pseudomonadati</taxon>
        <taxon>Thermodesulfobacteriota</taxon>
        <taxon>Desulfobulbia</taxon>
        <taxon>Desulfobulbales</taxon>
        <taxon>Desulfobulbaceae</taxon>
        <taxon>Desulfobulbus</taxon>
    </lineage>
</organism>
<reference evidence="1" key="1">
    <citation type="submission" date="2017-05" db="EMBL/GenBank/DDBJ databases">
        <authorList>
            <person name="Song R."/>
            <person name="Chenine A.L."/>
            <person name="Ruprecht R.M."/>
        </authorList>
    </citation>
    <scope>NUCLEOTIDE SEQUENCE</scope>
    <source>
        <strain evidence="1">ORNL</strain>
    </source>
</reference>
<gene>
    <name evidence="1" type="ORF">CAY53_00825</name>
</gene>
<sequence length="255" mass="27751">MPEKVGIVGVPPLAVIARLNREGAEIVDLDEPLSQASLDRSAALVPRVYCAILRTVVLNSMTLSLDRICIDIGPGKCDGALHIARVLADTLPIPVECTENRDTMPFGWPLCQAEMPLMEKFGRISRSVQSAAPHKARRACTPLCAFWGVPPRDFTLLRPFPPQTHVFGWTRCMENKTPADLELERHVDPHLPTVFFSQSFCAKSALAWHLGRQHPRALVIDCDVGPSHSAKAKIEAFLALSGVPLASEASAHAAG</sequence>
<evidence type="ECO:0000313" key="1">
    <source>
        <dbReference type="EMBL" id="AVD70202.1"/>
    </source>
</evidence>
<accession>A0A2L1GKK7</accession>
<dbReference type="EMBL" id="CP021255">
    <property type="protein sequence ID" value="AVD70202.1"/>
    <property type="molecule type" value="Genomic_DNA"/>
</dbReference>
<dbReference type="Proteomes" id="UP000239867">
    <property type="component" value="Chromosome"/>
</dbReference>
<keyword evidence="2" id="KW-1185">Reference proteome</keyword>
<dbReference type="RefSeq" id="WP_104935527.1">
    <property type="nucleotide sequence ID" value="NZ_CP021255.1"/>
</dbReference>
<dbReference type="KEGG" id="deo:CAY53_00825"/>
<reference evidence="1" key="2">
    <citation type="journal article" date="2018" name="MBio">
        <title>Insights into the evolution of host association through the isolation and characterization of a novel human periodontal pathobiont, Desulfobulbus oralis.</title>
        <authorList>
            <person name="Cross K.L."/>
            <person name="Chirania P."/>
            <person name="Xiong W."/>
            <person name="Beall C.J."/>
            <person name="Elkins J.G."/>
            <person name="Giannone R.J."/>
            <person name="Griffen A.L."/>
            <person name="Guss A.M."/>
            <person name="Hettich R.L."/>
            <person name="Joshi S.S."/>
            <person name="Mokrzan E.M."/>
            <person name="Martin R.K."/>
            <person name="Zhulin I.B."/>
            <person name="Leys E.J."/>
            <person name="Podar M."/>
        </authorList>
    </citation>
    <scope>NUCLEOTIDE SEQUENCE [LARGE SCALE GENOMIC DNA]</scope>
    <source>
        <strain evidence="1">ORNL</strain>
    </source>
</reference>
<dbReference type="OrthoDB" id="5430310at2"/>
<name>A0A2L1GKK7_9BACT</name>